<dbReference type="InterPro" id="IPR006785">
    <property type="entry name" value="Pex14_N"/>
</dbReference>
<name>A0A0A1TEQ2_9HYPO</name>
<organism evidence="10 11">
    <name type="scientific">[Torrubiella] hemipterigena</name>
    <dbReference type="NCBI Taxonomy" id="1531966"/>
    <lineage>
        <taxon>Eukaryota</taxon>
        <taxon>Fungi</taxon>
        <taxon>Dikarya</taxon>
        <taxon>Ascomycota</taxon>
        <taxon>Pezizomycotina</taxon>
        <taxon>Sordariomycetes</taxon>
        <taxon>Hypocreomycetidae</taxon>
        <taxon>Hypocreales</taxon>
        <taxon>Clavicipitaceae</taxon>
        <taxon>Clavicipitaceae incertae sedis</taxon>
        <taxon>'Torrubiella' clade</taxon>
    </lineage>
</organism>
<keyword evidence="7" id="KW-0472">Membrane</keyword>
<dbReference type="GO" id="GO:0016560">
    <property type="term" value="P:protein import into peroxisome matrix, docking"/>
    <property type="evidence" value="ECO:0007669"/>
    <property type="project" value="UniProtKB-UniRule"/>
</dbReference>
<sequence>MSDSSGDDKPAAIPSWQASVSSSDAPAPAADKQTEDTLAVARRFLQEEQVQSAPREKQVSFLKTKGVSDEDIEKLLGEAKKSEADEQKTESRQEVTATTQSKDRAPIVTYPEFLTKPQRPPPLVTSERLFNTLYACVGLSTLVYGASKYLVKPMVDSLNQSRGEIHETTASQLDALITQLEKTVSVVPPAAATAAEEESDSEDPAEMFHRDVGTQTVFPTTTPKSSAAEVPAHAQHATNLAKLAKSLSALRDDVRSQSTGFEGMKTQLDGFRDDLDAMTFGAAETTTFEMFGAPRKVEPNDEIRAVRDNIRRIKGVLLSTRTFPTSR</sequence>
<dbReference type="Gene3D" id="1.10.10.10">
    <property type="entry name" value="Winged helix-like DNA-binding domain superfamily/Winged helix DNA-binding domain"/>
    <property type="match status" value="1"/>
</dbReference>
<dbReference type="PANTHER" id="PTHR23058:SF5">
    <property type="entry name" value="PEROXISOMAL MEMBRANE PROTEIN PEX14"/>
    <property type="match status" value="1"/>
</dbReference>
<feature type="domain" description="Peroxisome membrane anchor protein Pex14p N-terminal" evidence="9">
    <location>
        <begin position="34"/>
        <end position="78"/>
    </location>
</feature>
<dbReference type="OrthoDB" id="441517at2759"/>
<feature type="compositionally biased region" description="Basic and acidic residues" evidence="8">
    <location>
        <begin position="75"/>
        <end position="93"/>
    </location>
</feature>
<protein>
    <recommendedName>
        <fullName evidence="4 7">Peroxisomal membrane protein PEX14</fullName>
    </recommendedName>
    <alternativeName>
        <fullName evidence="5 7">Peroxin-14</fullName>
    </alternativeName>
</protein>
<keyword evidence="7" id="KW-0813">Transport</keyword>
<evidence type="ECO:0000256" key="7">
    <source>
        <dbReference type="RuleBase" id="RU367032"/>
    </source>
</evidence>
<dbReference type="InterPro" id="IPR036388">
    <property type="entry name" value="WH-like_DNA-bd_sf"/>
</dbReference>
<dbReference type="GO" id="GO:0005778">
    <property type="term" value="C:peroxisomal membrane"/>
    <property type="evidence" value="ECO:0007669"/>
    <property type="project" value="UniProtKB-SubCell"/>
</dbReference>
<feature type="compositionally biased region" description="Basic and acidic residues" evidence="8">
    <location>
        <begin position="1"/>
        <end position="10"/>
    </location>
</feature>
<evidence type="ECO:0000256" key="5">
    <source>
        <dbReference type="ARBA" id="ARBA00029691"/>
    </source>
</evidence>
<dbReference type="HOGENOM" id="CLU_044743_0_0_1"/>
<dbReference type="InterPro" id="IPR025655">
    <property type="entry name" value="PEX14"/>
</dbReference>
<keyword evidence="7" id="KW-0653">Protein transport</keyword>
<keyword evidence="2" id="KW-0811">Translocation</keyword>
<dbReference type="EMBL" id="CDHN01000002">
    <property type="protein sequence ID" value="CEJ87885.1"/>
    <property type="molecule type" value="Genomic_DNA"/>
</dbReference>
<dbReference type="Pfam" id="PF04695">
    <property type="entry name" value="Pex14_N"/>
    <property type="match status" value="1"/>
</dbReference>
<accession>A0A0A1TEQ2</accession>
<dbReference type="PANTHER" id="PTHR23058">
    <property type="entry name" value="PEROXISOMAL MEMBRANE PROTEIN PEX14"/>
    <property type="match status" value="1"/>
</dbReference>
<gene>
    <name evidence="10" type="ORF">VHEMI04541</name>
</gene>
<proteinExistence type="inferred from homology"/>
<dbReference type="GO" id="GO:0005102">
    <property type="term" value="F:signaling receptor binding"/>
    <property type="evidence" value="ECO:0007669"/>
    <property type="project" value="TreeGrafter"/>
</dbReference>
<evidence type="ECO:0000256" key="3">
    <source>
        <dbReference type="ARBA" id="ARBA00023140"/>
    </source>
</evidence>
<evidence type="ECO:0000256" key="8">
    <source>
        <dbReference type="SAM" id="MobiDB-lite"/>
    </source>
</evidence>
<evidence type="ECO:0000256" key="6">
    <source>
        <dbReference type="ARBA" id="ARBA00046271"/>
    </source>
</evidence>
<feature type="compositionally biased region" description="Low complexity" evidence="8">
    <location>
        <begin position="18"/>
        <end position="31"/>
    </location>
</feature>
<evidence type="ECO:0000313" key="11">
    <source>
        <dbReference type="Proteomes" id="UP000039046"/>
    </source>
</evidence>
<keyword evidence="3 7" id="KW-0576">Peroxisome</keyword>
<feature type="region of interest" description="Disordered" evidence="8">
    <location>
        <begin position="75"/>
        <end position="102"/>
    </location>
</feature>
<dbReference type="GO" id="GO:1990429">
    <property type="term" value="C:peroxisomal importomer complex"/>
    <property type="evidence" value="ECO:0007669"/>
    <property type="project" value="TreeGrafter"/>
</dbReference>
<reference evidence="10 11" key="1">
    <citation type="journal article" date="2015" name="Genome Announc.">
        <title>Draft Genome Sequence and Gene Annotation of the Entomopathogenic Fungus Verticillium hemipterigenum.</title>
        <authorList>
            <person name="Horn F."/>
            <person name="Habel A."/>
            <person name="Scharf D.H."/>
            <person name="Dworschak J."/>
            <person name="Brakhage A.A."/>
            <person name="Guthke R."/>
            <person name="Hertweck C."/>
            <person name="Linde J."/>
        </authorList>
    </citation>
    <scope>NUCLEOTIDE SEQUENCE [LARGE SCALE GENOMIC DNA]</scope>
</reference>
<evidence type="ECO:0000259" key="9">
    <source>
        <dbReference type="Pfam" id="PF04695"/>
    </source>
</evidence>
<dbReference type="AlphaFoldDB" id="A0A0A1TEQ2"/>
<evidence type="ECO:0000256" key="4">
    <source>
        <dbReference type="ARBA" id="ARBA00029502"/>
    </source>
</evidence>
<comment type="function">
    <text evidence="7">Component of the PEX13-PEX14 docking complex, a translocon channel that specifically mediates the import of peroxisomal cargo proteins bound to PEX5 receptor. The PEX13-PEX14 docking complex forms a large import pore which can be opened to a diameter of about 9 nm. Mechanistically, PEX5 receptor along with cargo proteins associates with the PEX14 subunit of the PEX13-PEX14 docking complex in the cytosol, leading to the insertion of the receptor into the organelle membrane with the concomitant translocation of the cargo into the peroxisome matrix.</text>
</comment>
<evidence type="ECO:0000256" key="2">
    <source>
        <dbReference type="ARBA" id="ARBA00023010"/>
    </source>
</evidence>
<dbReference type="Proteomes" id="UP000039046">
    <property type="component" value="Unassembled WGS sequence"/>
</dbReference>
<evidence type="ECO:0000313" key="10">
    <source>
        <dbReference type="EMBL" id="CEJ87885.1"/>
    </source>
</evidence>
<comment type="subcellular location">
    <subcellularLocation>
        <location evidence="6 7">Peroxisome membrane</location>
    </subcellularLocation>
</comment>
<comment type="similarity">
    <text evidence="1 7">Belongs to the peroxin-14 family.</text>
</comment>
<keyword evidence="11" id="KW-1185">Reference proteome</keyword>
<feature type="region of interest" description="Disordered" evidence="8">
    <location>
        <begin position="1"/>
        <end position="36"/>
    </location>
</feature>
<evidence type="ECO:0000256" key="1">
    <source>
        <dbReference type="ARBA" id="ARBA00005443"/>
    </source>
</evidence>